<keyword evidence="2" id="KW-1185">Reference proteome</keyword>
<evidence type="ECO:0000313" key="1">
    <source>
        <dbReference type="EMBL" id="QIJ71045.1"/>
    </source>
</evidence>
<organism evidence="1 2">
    <name type="scientific">Thermosulfuriphilus ammonigenes</name>
    <dbReference type="NCBI Taxonomy" id="1936021"/>
    <lineage>
        <taxon>Bacteria</taxon>
        <taxon>Pseudomonadati</taxon>
        <taxon>Thermodesulfobacteriota</taxon>
        <taxon>Thermodesulfobacteria</taxon>
        <taxon>Thermodesulfobacteriales</taxon>
        <taxon>Thermodesulfobacteriaceae</taxon>
        <taxon>Thermosulfuriphilus</taxon>
    </lineage>
</organism>
<accession>A0A6G7PTN4</accession>
<dbReference type="KEGG" id="tav:G4V39_01605"/>
<dbReference type="RefSeq" id="WP_166031267.1">
    <property type="nucleotide sequence ID" value="NZ_CP048877.1"/>
</dbReference>
<proteinExistence type="predicted"/>
<sequence>MGEEKVVILGLSPHRVEFLPLLTPLLKGKDLIILEEPPHPAWKSYLQGDLGPEELAEALEAGFPTYSSKMARILKGFWLGGAKICQVEPYLEGLLEIQTLLEEGLSPEKIATLDQRFGIIYQMEHQTTATLLDFYASLGATFDTMVARVKAFAQADAQRIRLRDQLRAEAIFQIIKASAPKSIFVEAGYIHGRLSYFMAKKIKTLGYRLICKNLLIEATQKLIRRWPQLPRAFLPAPGDGLTASYLFKRGQQQRDLLAARSLIYIKLITKEELLPSPEIPFPHLLDELYWKLFVSRLDYHHCRRIMEKIRLLGTEEARQRALKIASDLGIKINDLPPLFDNYHQGPGIIQARPLS</sequence>
<dbReference type="AlphaFoldDB" id="A0A6G7PTN4"/>
<name>A0A6G7PTN4_9BACT</name>
<protein>
    <submittedName>
        <fullName evidence="1">Uncharacterized protein</fullName>
    </submittedName>
</protein>
<dbReference type="EMBL" id="CP048877">
    <property type="protein sequence ID" value="QIJ71045.1"/>
    <property type="molecule type" value="Genomic_DNA"/>
</dbReference>
<evidence type="ECO:0000313" key="2">
    <source>
        <dbReference type="Proteomes" id="UP000502179"/>
    </source>
</evidence>
<dbReference type="Proteomes" id="UP000502179">
    <property type="component" value="Chromosome"/>
</dbReference>
<gene>
    <name evidence="1" type="ORF">G4V39_01605</name>
</gene>
<reference evidence="1 2" key="1">
    <citation type="submission" date="2020-02" db="EMBL/GenBank/DDBJ databases">
        <title>Genome analysis of Thermosulfuriphilus ammonigenes ST65T, an anaerobic thermophilic chemolithoautotrophic bacterium isolated from a deep-sea hydrothermal vent.</title>
        <authorList>
            <person name="Slobodkina G."/>
            <person name="Allioux M."/>
            <person name="Merkel A."/>
            <person name="Alain K."/>
            <person name="Jebbar M."/>
            <person name="Slobodkin A."/>
        </authorList>
    </citation>
    <scope>NUCLEOTIDE SEQUENCE [LARGE SCALE GENOMIC DNA]</scope>
    <source>
        <strain evidence="1 2">ST65</strain>
    </source>
</reference>